<feature type="chain" id="PRO_5047408685" description="Fibronectin type-III domain-containing protein" evidence="4">
    <location>
        <begin position="21"/>
        <end position="1203"/>
    </location>
</feature>
<dbReference type="SUPFAM" id="SSF50969">
    <property type="entry name" value="YVTN repeat-like/Quinoprotein amine dehydrogenase"/>
    <property type="match status" value="1"/>
</dbReference>
<dbReference type="InterPro" id="IPR011044">
    <property type="entry name" value="Quino_amine_DH_bsu"/>
</dbReference>
<keyword evidence="3" id="KW-0119">Carbohydrate metabolism</keyword>
<evidence type="ECO:0000256" key="3">
    <source>
        <dbReference type="ARBA" id="ARBA00023326"/>
    </source>
</evidence>
<dbReference type="InterPro" id="IPR036056">
    <property type="entry name" value="Fibrinogen-like_C"/>
</dbReference>
<dbReference type="InterPro" id="IPR014716">
    <property type="entry name" value="Fibrinogen_a/b/g_C_1"/>
</dbReference>
<keyword evidence="2" id="KW-0326">Glycosidase</keyword>
<proteinExistence type="predicted"/>
<evidence type="ECO:0000259" key="5">
    <source>
        <dbReference type="PROSITE" id="PS50853"/>
    </source>
</evidence>
<feature type="signal peptide" evidence="4">
    <location>
        <begin position="1"/>
        <end position="20"/>
    </location>
</feature>
<gene>
    <name evidence="6" type="ORF">KE274_02670</name>
</gene>
<dbReference type="NCBIfam" id="NF040941">
    <property type="entry name" value="GGGWT_bact"/>
    <property type="match status" value="1"/>
</dbReference>
<evidence type="ECO:0000313" key="6">
    <source>
        <dbReference type="EMBL" id="MBS0023009.1"/>
    </source>
</evidence>
<dbReference type="InterPro" id="IPR036116">
    <property type="entry name" value="FN3_sf"/>
</dbReference>
<keyword evidence="2" id="KW-0378">Hydrolase</keyword>
<accession>A0ABS5IJ79</accession>
<dbReference type="InterPro" id="IPR003961">
    <property type="entry name" value="FN3_dom"/>
</dbReference>
<dbReference type="Gene3D" id="2.60.120.260">
    <property type="entry name" value="Galactose-binding domain-like"/>
    <property type="match status" value="2"/>
</dbReference>
<name>A0ABS5IJ79_9MICO</name>
<evidence type="ECO:0000256" key="2">
    <source>
        <dbReference type="ARBA" id="ARBA00023295"/>
    </source>
</evidence>
<dbReference type="Gene3D" id="2.60.40.10">
    <property type="entry name" value="Immunoglobulins"/>
    <property type="match status" value="2"/>
</dbReference>
<protein>
    <recommendedName>
        <fullName evidence="5">Fibronectin type-III domain-containing protein</fullName>
    </recommendedName>
</protein>
<dbReference type="EMBL" id="JAGTUK010000001">
    <property type="protein sequence ID" value="MBS0023009.1"/>
    <property type="molecule type" value="Genomic_DNA"/>
</dbReference>
<comment type="caution">
    <text evidence="6">The sequence shown here is derived from an EMBL/GenBank/DDBJ whole genome shotgun (WGS) entry which is preliminary data.</text>
</comment>
<dbReference type="Proteomes" id="UP000678243">
    <property type="component" value="Unassembled WGS sequence"/>
</dbReference>
<organism evidence="6 7">
    <name type="scientific">Microbacterium paraoxydans</name>
    <dbReference type="NCBI Taxonomy" id="199592"/>
    <lineage>
        <taxon>Bacteria</taxon>
        <taxon>Bacillati</taxon>
        <taxon>Actinomycetota</taxon>
        <taxon>Actinomycetes</taxon>
        <taxon>Micrococcales</taxon>
        <taxon>Microbacteriaceae</taxon>
        <taxon>Microbacterium</taxon>
    </lineage>
</organism>
<dbReference type="SUPFAM" id="SSF56496">
    <property type="entry name" value="Fibrinogen C-terminal domain-like"/>
    <property type="match status" value="1"/>
</dbReference>
<feature type="domain" description="Fibronectin type-III" evidence="5">
    <location>
        <begin position="945"/>
        <end position="1034"/>
    </location>
</feature>
<dbReference type="InterPro" id="IPR013783">
    <property type="entry name" value="Ig-like_fold"/>
</dbReference>
<dbReference type="Gene3D" id="3.90.215.10">
    <property type="entry name" value="Gamma Fibrinogen, chain A, domain 1"/>
    <property type="match status" value="1"/>
</dbReference>
<evidence type="ECO:0000256" key="4">
    <source>
        <dbReference type="SAM" id="SignalP"/>
    </source>
</evidence>
<evidence type="ECO:0000313" key="7">
    <source>
        <dbReference type="Proteomes" id="UP000678243"/>
    </source>
</evidence>
<dbReference type="SMART" id="SM00060">
    <property type="entry name" value="FN3"/>
    <property type="match status" value="2"/>
</dbReference>
<dbReference type="SUPFAM" id="SSF49265">
    <property type="entry name" value="Fibronectin type III"/>
    <property type="match status" value="1"/>
</dbReference>
<keyword evidence="4" id="KW-0732">Signal</keyword>
<keyword evidence="3" id="KW-0624">Polysaccharide degradation</keyword>
<keyword evidence="1" id="KW-0245">EGF-like domain</keyword>
<keyword evidence="7" id="KW-1185">Reference proteome</keyword>
<reference evidence="6 7" key="1">
    <citation type="submission" date="2021-04" db="EMBL/GenBank/DDBJ databases">
        <title>Whole genome analysis of root endophytic bacterium Microbacterium paraoxydans ku-mp colonizing RP-bio226 rice variety.</title>
        <authorList>
            <person name="Ulaganathan K."/>
            <person name="Latha B."/>
        </authorList>
    </citation>
    <scope>NUCLEOTIDE SEQUENCE [LARGE SCALE GENOMIC DNA]</scope>
    <source>
        <strain evidence="7">ku-mp</strain>
    </source>
</reference>
<evidence type="ECO:0000256" key="1">
    <source>
        <dbReference type="ARBA" id="ARBA00022536"/>
    </source>
</evidence>
<dbReference type="PROSITE" id="PS50853">
    <property type="entry name" value="FN3"/>
    <property type="match status" value="1"/>
</dbReference>
<sequence length="1203" mass="125122">MALSAAVAVIGSLLTPTADAATAITAAGAADVSPDGRSSETAAASCWEIKQNFPDSKDGVYWLVTPALVAPQQFYCAQEEYGGGWVLIGRGREGWTEDYAGKGTAAQLAETPDGPGAFTPVQLPAKSVDGLLNGGRVDKLPDGVRVRRSSSIDGTYRQEVRFRFQQRDRWNWAMGGANPLRNWVFDGTSGRGGSTRRFGEGDGWHSSSFVRRASHKKKAGWAYGRTVTGTSDASSYLWAPAGEGSAIPFAQVFLRPTLRLSDLAFPAAADTGAPASPVRALPRSTAMKTQWGVTQAAEDEDASAVVHAFTQVGPSVFAGGDFRYVQHTESGIGRGEQPYLAAFDVTTGEWLPRFRPELDGEVDALAALPDGRLAIGGRFTTVDGAHQPGLALVDPTTGRLSGAQVTVEQQEAARTPAVMALDVQGGYLYMAGSFTRLSAPSSGTGAAAGNGGRVDLATGLPDPDWNPDLNGTALAVDASDQGDRTYFSGYFSATHRSASKSAAAVQTTPGAAPVTPLWAPAFSAAGTPAHTVVEAGGRVYVGSTRRSLAAYDRTTLRVLTGSTAGAGSDFQNAITAGSVVIGGCACGRYTYQYQGETLKRKTRKRHATALQVDRLEYLGAWDAATGVFLPEWAPRLGFAGGFGVQRTFVDSSGALWVGGDLERSVRAGDRTQWSGGFARFAPGDSTPPSTPGPITSTPVAGGEQAVLTWGPSTDAATVRYEVMRGNRVIATTTATTYSVPITADPTAYQVRARDTAGNRSAGTSAFIVQPPSAADLTFIADRDTWAWRYSATAAPSDWTRPGFDDSSWRTGPGLFGAGVREAATTLSRGGGRAPSAQFRKSFEVRNAATVTNAIASVIADDGAVLTLNGRELGRVRMPDGPIADDTLATEAVSPSDAVSGRVVIPIPPGALVEGTNVLAVSVHTADRARPALGFDLALVGERAAPPQPVTGLAATATADTIALAWRAPAGGTPPASYVIRRDGRQVGVVAAPTAAFSDGDLPASTGHRYTVVAVAADGQASTAAELQASTTADAPIAIANGSSWSWRYTNDALPASWNALGYDASGWATGTALLGRGVRAATNIDPAHQAPPPVSAQFRHEFTVTHPDTVRDGMVTVIADDGVVVYLNGVELGRARMPGGAISQNTFASASAGSRGASDRRVSFLVPARLLVKGTNVLAASVHANYRTTPDLSFDLAMTMARG</sequence>
<dbReference type="RefSeq" id="WP_211541015.1">
    <property type="nucleotide sequence ID" value="NZ_JAGTUK010000001.1"/>
</dbReference>